<dbReference type="InterPro" id="IPR015870">
    <property type="entry name" value="UDP-acyl_N-AcGlcN_deAcase_N"/>
</dbReference>
<dbReference type="PANTHER" id="PTHR33694:SF1">
    <property type="entry name" value="UDP-3-O-ACYL-N-ACETYLGLUCOSAMINE DEACETYLASE 1, MITOCHONDRIAL-RELATED"/>
    <property type="match status" value="1"/>
</dbReference>
<dbReference type="InterPro" id="IPR004463">
    <property type="entry name" value="UDP-acyl_GlcNac_deAcase"/>
</dbReference>
<keyword evidence="6 12" id="KW-0441">Lipid A biosynthesis</keyword>
<dbReference type="PANTHER" id="PTHR33694">
    <property type="entry name" value="UDP-3-O-ACYL-N-ACETYLGLUCOSAMINE DEACETYLASE 1, MITOCHONDRIAL-RELATED"/>
    <property type="match status" value="1"/>
</dbReference>
<dbReference type="GO" id="GO:0046872">
    <property type="term" value="F:metal ion binding"/>
    <property type="evidence" value="ECO:0007669"/>
    <property type="project" value="UniProtKB-KW"/>
</dbReference>
<comment type="similarity">
    <text evidence="12">Belongs to the LpxC family.</text>
</comment>
<accession>A0A3T0N0I1</accession>
<dbReference type="InterPro" id="IPR011334">
    <property type="entry name" value="UDP-acyl_GlcNac_deAcase_C"/>
</dbReference>
<evidence type="ECO:0000313" key="14">
    <source>
        <dbReference type="Proteomes" id="UP000283063"/>
    </source>
</evidence>
<dbReference type="NCBIfam" id="TIGR00325">
    <property type="entry name" value="lpxC"/>
    <property type="match status" value="1"/>
</dbReference>
<dbReference type="GO" id="GO:0103117">
    <property type="term" value="F:UDP-3-O-acyl-N-acetylglucosamine deacetylase activity"/>
    <property type="evidence" value="ECO:0007669"/>
    <property type="project" value="UniProtKB-UniRule"/>
</dbReference>
<proteinExistence type="inferred from homology"/>
<dbReference type="AlphaFoldDB" id="A0A3T0N0I1"/>
<keyword evidence="7 12" id="KW-0479">Metal-binding</keyword>
<dbReference type="RefSeq" id="WP_127748083.1">
    <property type="nucleotide sequence ID" value="NZ_CP033219.1"/>
</dbReference>
<keyword evidence="9 12" id="KW-0862">Zinc</keyword>
<dbReference type="Gene3D" id="3.30.1700.10">
    <property type="entry name" value="lpxc deacetylase, domain 2"/>
    <property type="match status" value="1"/>
</dbReference>
<dbReference type="KEGG" id="sedi:EBB79_06220"/>
<evidence type="ECO:0000256" key="12">
    <source>
        <dbReference type="HAMAP-Rule" id="MF_00388"/>
    </source>
</evidence>
<dbReference type="Proteomes" id="UP000283063">
    <property type="component" value="Chromosome"/>
</dbReference>
<dbReference type="Gene3D" id="3.30.230.20">
    <property type="entry name" value="lpxc deacetylase, domain 1"/>
    <property type="match status" value="1"/>
</dbReference>
<evidence type="ECO:0000256" key="10">
    <source>
        <dbReference type="ARBA" id="ARBA00023098"/>
    </source>
</evidence>
<evidence type="ECO:0000256" key="3">
    <source>
        <dbReference type="ARBA" id="ARBA00005002"/>
    </source>
</evidence>
<evidence type="ECO:0000256" key="4">
    <source>
        <dbReference type="ARBA" id="ARBA00012745"/>
    </source>
</evidence>
<feature type="binding site" evidence="12">
    <location>
        <position position="244"/>
    </location>
    <ligand>
        <name>Zn(2+)</name>
        <dbReference type="ChEBI" id="CHEBI:29105"/>
    </ligand>
</feature>
<protein>
    <recommendedName>
        <fullName evidence="4 12">UDP-3-O-acyl-N-acetylglucosamine deacetylase</fullName>
        <shortName evidence="12">UDP-3-O-acyl-GlcNAc deacetylase</shortName>
        <ecNumber evidence="4 12">3.5.1.108</ecNumber>
    </recommendedName>
    <alternativeName>
        <fullName evidence="12">UDP-3-O-[R-3-hydroxymyristoyl]-N-acetylglucosamine deacetylase</fullName>
    </alternativeName>
</protein>
<keyword evidence="10 12" id="KW-0443">Lipid metabolism</keyword>
<comment type="function">
    <text evidence="2 12">Catalyzes the hydrolysis of UDP-3-O-myristoyl-N-acetylglucosamine to form UDP-3-O-myristoylglucosamine and acetate, the committed step in lipid A biosynthesis.</text>
</comment>
<evidence type="ECO:0000256" key="8">
    <source>
        <dbReference type="ARBA" id="ARBA00022801"/>
    </source>
</evidence>
<evidence type="ECO:0000313" key="13">
    <source>
        <dbReference type="EMBL" id="AZV77524.1"/>
    </source>
</evidence>
<evidence type="ECO:0000256" key="11">
    <source>
        <dbReference type="ARBA" id="ARBA00024535"/>
    </source>
</evidence>
<evidence type="ECO:0000256" key="6">
    <source>
        <dbReference type="ARBA" id="ARBA00022556"/>
    </source>
</evidence>
<dbReference type="Pfam" id="PF03331">
    <property type="entry name" value="LpxC"/>
    <property type="match status" value="1"/>
</dbReference>
<dbReference type="GO" id="GO:0016020">
    <property type="term" value="C:membrane"/>
    <property type="evidence" value="ECO:0007669"/>
    <property type="project" value="GOC"/>
</dbReference>
<dbReference type="EMBL" id="CP033219">
    <property type="protein sequence ID" value="AZV77524.1"/>
    <property type="molecule type" value="Genomic_DNA"/>
</dbReference>
<evidence type="ECO:0000256" key="5">
    <source>
        <dbReference type="ARBA" id="ARBA00022516"/>
    </source>
</evidence>
<keyword evidence="5 12" id="KW-0444">Lipid biosynthesis</keyword>
<reference evidence="13 14" key="1">
    <citation type="submission" date="2018-10" db="EMBL/GenBank/DDBJ databases">
        <title>Parasedimentitalea marina sp. nov., a psychrophilic bacterium isolated from deep seawater of the New Britain Trench.</title>
        <authorList>
            <person name="Cao J."/>
        </authorList>
    </citation>
    <scope>NUCLEOTIDE SEQUENCE [LARGE SCALE GENOMIC DNA]</scope>
    <source>
        <strain evidence="13 14">W43</strain>
    </source>
</reference>
<evidence type="ECO:0000256" key="1">
    <source>
        <dbReference type="ARBA" id="ARBA00001947"/>
    </source>
</evidence>
<evidence type="ECO:0000256" key="7">
    <source>
        <dbReference type="ARBA" id="ARBA00022723"/>
    </source>
</evidence>
<dbReference type="GO" id="GO:0009245">
    <property type="term" value="P:lipid A biosynthetic process"/>
    <property type="evidence" value="ECO:0007669"/>
    <property type="project" value="UniProtKB-UniRule"/>
</dbReference>
<evidence type="ECO:0000256" key="2">
    <source>
        <dbReference type="ARBA" id="ARBA00002923"/>
    </source>
</evidence>
<dbReference type="OrthoDB" id="9802746at2"/>
<feature type="binding site" evidence="12">
    <location>
        <position position="240"/>
    </location>
    <ligand>
        <name>Zn(2+)</name>
        <dbReference type="ChEBI" id="CHEBI:29105"/>
    </ligand>
</feature>
<dbReference type="HAMAP" id="MF_00388">
    <property type="entry name" value="LpxC"/>
    <property type="match status" value="1"/>
</dbReference>
<sequence>MRPRVQNTLKTSVTFEGVGLHSGHPVKMVLKPAPAGHGISFKRTDIVLGNTVIPARWDMVERTALCTRLINDAGVSVSTVEHIMAALAGCGVHNALVELDGPEVPIADGSSAPFVRAIMSRGLHRLGSPVVAFEVLKPVTVEHNGAKATLLPSDRTRIEFHIDFTDEAIGRQSKSLDLRNGAFARELCDSRTFCSRSDVETMQANGLALGGVPGENAVVFDGETVESGSGLRHNDEPVRHKMLDALGDLALIGGPLIGHYVGERAGHALTNTLLRELFATPGAVRAVICDAVMTARLPGQGLIWSEIPAEIARVA</sequence>
<keyword evidence="14" id="KW-1185">Reference proteome</keyword>
<gene>
    <name evidence="12" type="primary">lpxC</name>
    <name evidence="13" type="ORF">EBB79_06220</name>
</gene>
<feature type="active site" description="Proton donor" evidence="12">
    <location>
        <position position="267"/>
    </location>
</feature>
<comment type="catalytic activity">
    <reaction evidence="11 12">
        <text>a UDP-3-O-[(3R)-3-hydroxyacyl]-N-acetyl-alpha-D-glucosamine + H2O = a UDP-3-O-[(3R)-3-hydroxyacyl]-alpha-D-glucosamine + acetate</text>
        <dbReference type="Rhea" id="RHEA:67816"/>
        <dbReference type="ChEBI" id="CHEBI:15377"/>
        <dbReference type="ChEBI" id="CHEBI:30089"/>
        <dbReference type="ChEBI" id="CHEBI:137740"/>
        <dbReference type="ChEBI" id="CHEBI:173225"/>
        <dbReference type="EC" id="3.5.1.108"/>
    </reaction>
</comment>
<evidence type="ECO:0000256" key="9">
    <source>
        <dbReference type="ARBA" id="ARBA00022833"/>
    </source>
</evidence>
<dbReference type="InterPro" id="IPR020568">
    <property type="entry name" value="Ribosomal_Su5_D2-typ_SF"/>
</dbReference>
<comment type="cofactor">
    <cofactor evidence="1 12">
        <name>Zn(2+)</name>
        <dbReference type="ChEBI" id="CHEBI:29105"/>
    </cofactor>
</comment>
<dbReference type="EC" id="3.5.1.108" evidence="4 12"/>
<organism evidence="13 14">
    <name type="scientific">Parasedimentitalea marina</name>
    <dbReference type="NCBI Taxonomy" id="2483033"/>
    <lineage>
        <taxon>Bacteria</taxon>
        <taxon>Pseudomonadati</taxon>
        <taxon>Pseudomonadota</taxon>
        <taxon>Alphaproteobacteria</taxon>
        <taxon>Rhodobacterales</taxon>
        <taxon>Paracoccaceae</taxon>
        <taxon>Parasedimentitalea</taxon>
    </lineage>
</organism>
<comment type="pathway">
    <text evidence="3 12">Glycolipid biosynthesis; lipid IV(A) biosynthesis; lipid IV(A) from (3R)-3-hydroxytetradecanoyl-[acyl-carrier-protein] and UDP-N-acetyl-alpha-D-glucosamine: step 2/6.</text>
</comment>
<name>A0A3T0N0I1_9RHOB</name>
<dbReference type="SUPFAM" id="SSF54211">
    <property type="entry name" value="Ribosomal protein S5 domain 2-like"/>
    <property type="match status" value="2"/>
</dbReference>
<keyword evidence="8 12" id="KW-0378">Hydrolase</keyword>
<dbReference type="UniPathway" id="UPA00359">
    <property type="reaction ID" value="UER00478"/>
</dbReference>
<feature type="binding site" evidence="12">
    <location>
        <position position="82"/>
    </location>
    <ligand>
        <name>Zn(2+)</name>
        <dbReference type="ChEBI" id="CHEBI:29105"/>
    </ligand>
</feature>